<comment type="caution">
    <text evidence="1">The sequence shown here is derived from an EMBL/GenBank/DDBJ whole genome shotgun (WGS) entry which is preliminary data.</text>
</comment>
<reference evidence="1 2" key="1">
    <citation type="journal article" date="2019" name="Sci. Rep.">
        <title>Comparative genomics of chytrid fungi reveal insights into the obligate biotrophic and pathogenic lifestyle of Synchytrium endobioticum.</title>
        <authorList>
            <person name="van de Vossenberg B.T.L.H."/>
            <person name="Warris S."/>
            <person name="Nguyen H.D.T."/>
            <person name="van Gent-Pelzer M.P.E."/>
            <person name="Joly D.L."/>
            <person name="van de Geest H.C."/>
            <person name="Bonants P.J.M."/>
            <person name="Smith D.S."/>
            <person name="Levesque C.A."/>
            <person name="van der Lee T.A.J."/>
        </authorList>
    </citation>
    <scope>NUCLEOTIDE SEQUENCE [LARGE SCALE GENOMIC DNA]</scope>
    <source>
        <strain evidence="1 2">CBS 809.83</strain>
    </source>
</reference>
<dbReference type="PANTHER" id="PTHR37519">
    <property type="match status" value="1"/>
</dbReference>
<proteinExistence type="predicted"/>
<organism evidence="1 2">
    <name type="scientific">Powellomyces hirtus</name>
    <dbReference type="NCBI Taxonomy" id="109895"/>
    <lineage>
        <taxon>Eukaryota</taxon>
        <taxon>Fungi</taxon>
        <taxon>Fungi incertae sedis</taxon>
        <taxon>Chytridiomycota</taxon>
        <taxon>Chytridiomycota incertae sedis</taxon>
        <taxon>Chytridiomycetes</taxon>
        <taxon>Spizellomycetales</taxon>
        <taxon>Powellomycetaceae</taxon>
        <taxon>Powellomyces</taxon>
    </lineage>
</organism>
<dbReference type="Gene3D" id="3.10.180.10">
    <property type="entry name" value="2,3-Dihydroxybiphenyl 1,2-Dioxygenase, domain 1"/>
    <property type="match status" value="1"/>
</dbReference>
<dbReference type="AlphaFoldDB" id="A0A507E6Q3"/>
<dbReference type="Proteomes" id="UP000318582">
    <property type="component" value="Unassembled WGS sequence"/>
</dbReference>
<keyword evidence="2" id="KW-1185">Reference proteome</keyword>
<dbReference type="SUPFAM" id="SSF54593">
    <property type="entry name" value="Glyoxalase/Bleomycin resistance protein/Dihydroxybiphenyl dioxygenase"/>
    <property type="match status" value="1"/>
</dbReference>
<dbReference type="EMBL" id="QEAQ01000024">
    <property type="protein sequence ID" value="TPX59506.1"/>
    <property type="molecule type" value="Genomic_DNA"/>
</dbReference>
<dbReference type="InterPro" id="IPR029068">
    <property type="entry name" value="Glyas_Bleomycin-R_OHBP_Dase"/>
</dbReference>
<evidence type="ECO:0000313" key="2">
    <source>
        <dbReference type="Proteomes" id="UP000318582"/>
    </source>
</evidence>
<gene>
    <name evidence="1" type="ORF">PhCBS80983_g02421</name>
</gene>
<sequence length="265" mass="29047">MNVLSILKSEYPGFIHKVLTSLSSKGITVSSSNAIDHICYRTSTLADYDLRKAELAAAGTLLVENLIGGRNIAVYKLYPEHALTCTENISVNKNGAGETVRTIDVIELPSPKAGRAYPAGVEHVEIVLPKSEMTLEEFAAKHSSVEWNWSGIKKTINRDLRVDFRDGGVEDGGFAVKFHEQTLEEHLVDHQFGVPCTDSLCPGYWLFGSLRILRSPDMSAQYSAALLLIGVPRQVPLKNNTRSGPWYTTAPQPPLPGFGWAPPSN</sequence>
<name>A0A507E6Q3_9FUNG</name>
<dbReference type="PANTHER" id="PTHR37519:SF1">
    <property type="entry name" value="DIHYDROXYBIPHENYL DIOXYGENASE DOMAIN-CONTAINING PROTEIN"/>
    <property type="match status" value="1"/>
</dbReference>
<dbReference type="InterPro" id="IPR010393">
    <property type="entry name" value="DUF991_YecM-like"/>
</dbReference>
<dbReference type="Pfam" id="PF06185">
    <property type="entry name" value="YecM"/>
    <property type="match status" value="1"/>
</dbReference>
<accession>A0A507E6Q3</accession>
<protein>
    <submittedName>
        <fullName evidence="1">Uncharacterized protein</fullName>
    </submittedName>
</protein>
<evidence type="ECO:0000313" key="1">
    <source>
        <dbReference type="EMBL" id="TPX59506.1"/>
    </source>
</evidence>